<feature type="compositionally biased region" description="Low complexity" evidence="1">
    <location>
        <begin position="129"/>
        <end position="176"/>
    </location>
</feature>
<feature type="compositionally biased region" description="Low complexity" evidence="1">
    <location>
        <begin position="21"/>
        <end position="33"/>
    </location>
</feature>
<dbReference type="AlphaFoldDB" id="A0A1X6NR79"/>
<evidence type="ECO:0000313" key="3">
    <source>
        <dbReference type="Proteomes" id="UP000218209"/>
    </source>
</evidence>
<feature type="region of interest" description="Disordered" evidence="1">
    <location>
        <begin position="321"/>
        <end position="427"/>
    </location>
</feature>
<sequence>MGVSGVAAPQAAPPPRRADDASSATAAATPTSSHESRSREGGRRASASAPQPPTSSSVKLLQSLPGDATPGRRPPPMRPAPGALVPIGCSFPPPPVDAPTPSFTSMMRTPPAPPGSPPAPPPPRKEPLRMASSRSCARLSASRSSATGTRRSSTASLALLSRRSASSSPPAPTSTSMTTWRGSVKTCSHPGLPRTDASRSLRTDPRPRIMMRVDVERSRDWRERPRGPSSRPTKLVVGYRAVGMDTLARLRMSGALPAGAGELPADEVGDEGGEPPTPSGLDGAANGAAACSCSDVMWASRMESTAGSGGVREVRMARSVSSIDSDGMGGRGRGHTPPPTAWPAGGQTAAPSARGRRGRGGTTPPASTPQTATATGCHRGRWAPWRGEGGRGENGATTPTASPRGKRRQRRPMSAAASRRRPRQAAQ</sequence>
<feature type="compositionally biased region" description="Acidic residues" evidence="1">
    <location>
        <begin position="264"/>
        <end position="273"/>
    </location>
</feature>
<feature type="compositionally biased region" description="Low complexity" evidence="1">
    <location>
        <begin position="44"/>
        <end position="57"/>
    </location>
</feature>
<feature type="compositionally biased region" description="Basic and acidic residues" evidence="1">
    <location>
        <begin position="34"/>
        <end position="43"/>
    </location>
</feature>
<gene>
    <name evidence="2" type="ORF">BU14_0617s0010</name>
</gene>
<feature type="compositionally biased region" description="Pro residues" evidence="1">
    <location>
        <begin position="110"/>
        <end position="122"/>
    </location>
</feature>
<feature type="compositionally biased region" description="Basic residues" evidence="1">
    <location>
        <begin position="418"/>
        <end position="427"/>
    </location>
</feature>
<keyword evidence="3" id="KW-1185">Reference proteome</keyword>
<proteinExistence type="predicted"/>
<evidence type="ECO:0000256" key="1">
    <source>
        <dbReference type="SAM" id="MobiDB-lite"/>
    </source>
</evidence>
<protein>
    <submittedName>
        <fullName evidence="2">Uncharacterized protein</fullName>
    </submittedName>
</protein>
<dbReference type="Proteomes" id="UP000218209">
    <property type="component" value="Unassembled WGS sequence"/>
</dbReference>
<evidence type="ECO:0000313" key="2">
    <source>
        <dbReference type="EMBL" id="OSX71006.1"/>
    </source>
</evidence>
<name>A0A1X6NR79_PORUM</name>
<reference evidence="2 3" key="1">
    <citation type="submission" date="2017-03" db="EMBL/GenBank/DDBJ databases">
        <title>WGS assembly of Porphyra umbilicalis.</title>
        <authorList>
            <person name="Brawley S.H."/>
            <person name="Blouin N.A."/>
            <person name="Ficko-Blean E."/>
            <person name="Wheeler G.L."/>
            <person name="Lohr M."/>
            <person name="Goodson H.V."/>
            <person name="Jenkins J.W."/>
            <person name="Blaby-Haas C.E."/>
            <person name="Helliwell K.E."/>
            <person name="Chan C."/>
            <person name="Marriage T."/>
            <person name="Bhattacharya D."/>
            <person name="Klein A.S."/>
            <person name="Badis Y."/>
            <person name="Brodie J."/>
            <person name="Cao Y."/>
            <person name="Collen J."/>
            <person name="Dittami S.M."/>
            <person name="Gachon C.M."/>
            <person name="Green B.R."/>
            <person name="Karpowicz S."/>
            <person name="Kim J.W."/>
            <person name="Kudahl U."/>
            <person name="Lin S."/>
            <person name="Michel G."/>
            <person name="Mittag M."/>
            <person name="Olson B.J."/>
            <person name="Pangilinan J."/>
            <person name="Peng Y."/>
            <person name="Qiu H."/>
            <person name="Shu S."/>
            <person name="Singer J.T."/>
            <person name="Smith A.G."/>
            <person name="Sprecher B.N."/>
            <person name="Wagner V."/>
            <person name="Wang W."/>
            <person name="Wang Z.-Y."/>
            <person name="Yan J."/>
            <person name="Yarish C."/>
            <person name="Zoeuner-Riek S."/>
            <person name="Zhuang Y."/>
            <person name="Zou Y."/>
            <person name="Lindquist E.A."/>
            <person name="Grimwood J."/>
            <person name="Barry K."/>
            <person name="Rokhsar D.S."/>
            <person name="Schmutz J."/>
            <person name="Stiller J.W."/>
            <person name="Grossman A.R."/>
            <person name="Prochnik S.E."/>
        </authorList>
    </citation>
    <scope>NUCLEOTIDE SEQUENCE [LARGE SCALE GENOMIC DNA]</scope>
    <source>
        <strain evidence="2">4086291</strain>
    </source>
</reference>
<feature type="region of interest" description="Disordered" evidence="1">
    <location>
        <begin position="1"/>
        <end position="202"/>
    </location>
</feature>
<dbReference type="EMBL" id="KV919181">
    <property type="protein sequence ID" value="OSX71006.1"/>
    <property type="molecule type" value="Genomic_DNA"/>
</dbReference>
<feature type="compositionally biased region" description="Low complexity" evidence="1">
    <location>
        <begin position="362"/>
        <end position="376"/>
    </location>
</feature>
<feature type="region of interest" description="Disordered" evidence="1">
    <location>
        <begin position="258"/>
        <end position="287"/>
    </location>
</feature>
<accession>A0A1X6NR79</accession>
<organism evidence="2 3">
    <name type="scientific">Porphyra umbilicalis</name>
    <name type="common">Purple laver</name>
    <name type="synonym">Red alga</name>
    <dbReference type="NCBI Taxonomy" id="2786"/>
    <lineage>
        <taxon>Eukaryota</taxon>
        <taxon>Rhodophyta</taxon>
        <taxon>Bangiophyceae</taxon>
        <taxon>Bangiales</taxon>
        <taxon>Bangiaceae</taxon>
        <taxon>Porphyra</taxon>
    </lineage>
</organism>